<dbReference type="Proteomes" id="UP001470230">
    <property type="component" value="Unassembled WGS sequence"/>
</dbReference>
<dbReference type="Gene3D" id="3.20.20.80">
    <property type="entry name" value="Glycosidases"/>
    <property type="match status" value="1"/>
</dbReference>
<dbReference type="SUPFAM" id="SSF49785">
    <property type="entry name" value="Galactose-binding domain-like"/>
    <property type="match status" value="2"/>
</dbReference>
<dbReference type="InterPro" id="IPR008979">
    <property type="entry name" value="Galactose-bd-like_sf"/>
</dbReference>
<evidence type="ECO:0000313" key="2">
    <source>
        <dbReference type="Proteomes" id="UP001470230"/>
    </source>
</evidence>
<dbReference type="Gene3D" id="2.60.120.260">
    <property type="entry name" value="Galactose-binding domain-like"/>
    <property type="match status" value="2"/>
</dbReference>
<protein>
    <recommendedName>
        <fullName evidence="3">Glycoside hydrolase family 5 domain-containing protein</fullName>
    </recommendedName>
</protein>
<proteinExistence type="predicted"/>
<keyword evidence="2" id="KW-1185">Reference proteome</keyword>
<gene>
    <name evidence="1" type="ORF">M9Y10_032282</name>
</gene>
<evidence type="ECO:0008006" key="3">
    <source>
        <dbReference type="Google" id="ProtNLM"/>
    </source>
</evidence>
<dbReference type="SUPFAM" id="SSF51445">
    <property type="entry name" value="(Trans)glycosidases"/>
    <property type="match status" value="1"/>
</dbReference>
<comment type="caution">
    <text evidence="1">The sequence shown here is derived from an EMBL/GenBank/DDBJ whole genome shotgun (WGS) entry which is preliminary data.</text>
</comment>
<sequence length="1077" mass="126595">MKSEIKTVNTEPDEDGDIWFTFPPTTYRISLNNDLDLSYLNEKLHSRIIIKKGHFYDLKTNKRIRFFGTNVVGADAFPSKDDSPLLAKRMAQLGINLVRFHHMDHHDIWLDHTNSIFNPEKIDLLHYFLFCLHRNGIYANINLHVTREYPEEEYSKSSSEFKQLFHFGKCLDRFYPPFINDQIQYSIDLLNTYNVYTKCKVGDDPMVLNVELNNENSMVDLTHPIKMNAIKGTVFEIELKSQWQKWLQNKYHSIENIIACWNPKEEQIDRSIELLNGLKYGYQKDKNTELKIDKNDRPAFEFSINQIPMYTWSNQIHFYSFPLQTNTIYTVEFEAKAIQNSEQKEKLTATVMFEENKPPWKIYSIKNQVVNLNDEFQKFSVVLTSAASLETEDKTATMICKIIICPKVGVYTFKNICVFRGKEINQCFSKDKRKSQNNELTELKFNPNEGIYGELLKYLRKGYQKDENTVINMNKKDDDYPSYEFSINQIPKFTWSNQIHFYTFPLKADTTYTIEFEAKAIQNSESKEKLTATAMFEENKPPWKIYSIKNQVVNLTDQFQKYSINLTSAKSLETEDKTATMMFKIIICPKVGIYTFKNIKAFYGVIEHKEIEEEEKIIDDEEEDNENEEEINFEDVLLPDSLTFPNQANRDFRLFINDVETSTQQKLSTFIKNSFPRSRILIVDSQAVYGNMFSYEREYENSDFIDNHAYWQHPTFDKGFTWHKDHYSIKNTPMFSSTDFGTFSNLTLFKPYGKPYTISEYNHAFPNEHLHEKFPMFGSWAAFHDWDAIYQFAFGQVSRNTEHFVDYFSMARNPMDIAFAPFLVLAFRKFYVPTSDKYVHLKIPKSFIFEQNEKGRILSREVIQPYYAGWPSQFDVEIINDDHQKMDEIKIDTNIDINEKGQFITEEIIWNDTYQIKTPKMKTITGMIGDSNKSIENDLDLLKIRIKLNEKLNESATVGIVSLDDKELENSGKILLVIAGKTKNTNQKWNKDRTSTGRVDEGCNWGCAPILVQFIEFDAILFLQEKEKPTIWTINEFGEKNKTLEIENLEIRENKYRWAFKSNLSMPSLSFIIERKL</sequence>
<reference evidence="1 2" key="1">
    <citation type="submission" date="2024-04" db="EMBL/GenBank/DDBJ databases">
        <title>Tritrichomonas musculus Genome.</title>
        <authorList>
            <person name="Alves-Ferreira E."/>
            <person name="Grigg M."/>
            <person name="Lorenzi H."/>
            <person name="Galac M."/>
        </authorList>
    </citation>
    <scope>NUCLEOTIDE SEQUENCE [LARGE SCALE GENOMIC DNA]</scope>
    <source>
        <strain evidence="1 2">EAF2021</strain>
    </source>
</reference>
<organism evidence="1 2">
    <name type="scientific">Tritrichomonas musculus</name>
    <dbReference type="NCBI Taxonomy" id="1915356"/>
    <lineage>
        <taxon>Eukaryota</taxon>
        <taxon>Metamonada</taxon>
        <taxon>Parabasalia</taxon>
        <taxon>Tritrichomonadida</taxon>
        <taxon>Tritrichomonadidae</taxon>
        <taxon>Tritrichomonas</taxon>
    </lineage>
</organism>
<name>A0ABR2H0G9_9EUKA</name>
<dbReference type="EMBL" id="JAPFFF010000052">
    <property type="protein sequence ID" value="KAK8839346.1"/>
    <property type="molecule type" value="Genomic_DNA"/>
</dbReference>
<evidence type="ECO:0000313" key="1">
    <source>
        <dbReference type="EMBL" id="KAK8839346.1"/>
    </source>
</evidence>
<dbReference type="InterPro" id="IPR017853">
    <property type="entry name" value="GH"/>
</dbReference>
<accession>A0ABR2H0G9</accession>